<protein>
    <submittedName>
        <fullName evidence="2">Uncharacterized protein</fullName>
    </submittedName>
</protein>
<dbReference type="AlphaFoldDB" id="A0A6J4MLJ3"/>
<gene>
    <name evidence="2" type="ORF">AVDCRST_MAG34-2627</name>
</gene>
<organism evidence="2">
    <name type="scientific">uncultured Nocardioidaceae bacterium</name>
    <dbReference type="NCBI Taxonomy" id="253824"/>
    <lineage>
        <taxon>Bacteria</taxon>
        <taxon>Bacillati</taxon>
        <taxon>Actinomycetota</taxon>
        <taxon>Actinomycetes</taxon>
        <taxon>Propionibacteriales</taxon>
        <taxon>Nocardioidaceae</taxon>
        <taxon>environmental samples</taxon>
    </lineage>
</organism>
<proteinExistence type="predicted"/>
<evidence type="ECO:0000313" key="2">
    <source>
        <dbReference type="EMBL" id="CAA9362773.1"/>
    </source>
</evidence>
<evidence type="ECO:0000256" key="1">
    <source>
        <dbReference type="SAM" id="MobiDB-lite"/>
    </source>
</evidence>
<feature type="region of interest" description="Disordered" evidence="1">
    <location>
        <begin position="1"/>
        <end position="61"/>
    </location>
</feature>
<dbReference type="EMBL" id="CADCUI010000071">
    <property type="protein sequence ID" value="CAA9362773.1"/>
    <property type="molecule type" value="Genomic_DNA"/>
</dbReference>
<accession>A0A6J4MLJ3</accession>
<reference evidence="2" key="1">
    <citation type="submission" date="2020-02" db="EMBL/GenBank/DDBJ databases">
        <authorList>
            <person name="Meier V. D."/>
        </authorList>
    </citation>
    <scope>NUCLEOTIDE SEQUENCE</scope>
    <source>
        <strain evidence="2">AVDCRST_MAG34</strain>
    </source>
</reference>
<feature type="compositionally biased region" description="Acidic residues" evidence="1">
    <location>
        <begin position="52"/>
        <end position="61"/>
    </location>
</feature>
<sequence>MSEVTPEANEADIAEQQAPIVADDTGDELRPDLSSGDANEADVAEQGLVVGGDDEDSYRDG</sequence>
<name>A0A6J4MLJ3_9ACTN</name>